<dbReference type="Pfam" id="PF04151">
    <property type="entry name" value="PPC"/>
    <property type="match status" value="2"/>
</dbReference>
<dbReference type="Proteomes" id="UP000715781">
    <property type="component" value="Unassembled WGS sequence"/>
</dbReference>
<organism evidence="2 3">
    <name type="scientific">Mojavia pulchra JT2-VF2</name>
    <dbReference type="NCBI Taxonomy" id="287848"/>
    <lineage>
        <taxon>Bacteria</taxon>
        <taxon>Bacillati</taxon>
        <taxon>Cyanobacteriota</taxon>
        <taxon>Cyanophyceae</taxon>
        <taxon>Nostocales</taxon>
        <taxon>Nostocaceae</taxon>
    </lineage>
</organism>
<accession>A0A951PY14</accession>
<evidence type="ECO:0000313" key="3">
    <source>
        <dbReference type="Proteomes" id="UP000715781"/>
    </source>
</evidence>
<evidence type="ECO:0000259" key="1">
    <source>
        <dbReference type="Pfam" id="PF04151"/>
    </source>
</evidence>
<name>A0A951PY14_9NOST</name>
<dbReference type="SUPFAM" id="SSF89260">
    <property type="entry name" value="Collagen-binding domain"/>
    <property type="match status" value="1"/>
</dbReference>
<proteinExistence type="predicted"/>
<evidence type="ECO:0000313" key="2">
    <source>
        <dbReference type="EMBL" id="MBW4560997.1"/>
    </source>
</evidence>
<protein>
    <submittedName>
        <fullName evidence="2">PPC domain-containing protein</fullName>
    </submittedName>
</protein>
<reference evidence="2" key="2">
    <citation type="journal article" date="2022" name="Microbiol. Resour. Announc.">
        <title>Metagenome Sequencing to Explore Phylogenomics of Terrestrial Cyanobacteria.</title>
        <authorList>
            <person name="Ward R.D."/>
            <person name="Stajich J.E."/>
            <person name="Johansen J.R."/>
            <person name="Huntemann M."/>
            <person name="Clum A."/>
            <person name="Foster B."/>
            <person name="Foster B."/>
            <person name="Roux S."/>
            <person name="Palaniappan K."/>
            <person name="Varghese N."/>
            <person name="Mukherjee S."/>
            <person name="Reddy T.B.K."/>
            <person name="Daum C."/>
            <person name="Copeland A."/>
            <person name="Chen I.A."/>
            <person name="Ivanova N.N."/>
            <person name="Kyrpides N.C."/>
            <person name="Shapiro N."/>
            <person name="Eloe-Fadrosh E.A."/>
            <person name="Pietrasiak N."/>
        </authorList>
    </citation>
    <scope>NUCLEOTIDE SEQUENCE</scope>
    <source>
        <strain evidence="2">JT2-VF2</strain>
    </source>
</reference>
<dbReference type="Gene3D" id="2.60.120.380">
    <property type="match status" value="2"/>
</dbReference>
<dbReference type="InterPro" id="IPR007280">
    <property type="entry name" value="Peptidase_C_arc/bac"/>
</dbReference>
<comment type="caution">
    <text evidence="2">The sequence shown here is derived from an EMBL/GenBank/DDBJ whole genome shotgun (WGS) entry which is preliminary data.</text>
</comment>
<dbReference type="EMBL" id="JAHHHN010000003">
    <property type="protein sequence ID" value="MBW4560997.1"/>
    <property type="molecule type" value="Genomic_DNA"/>
</dbReference>
<gene>
    <name evidence="2" type="ORF">KME32_07520</name>
</gene>
<dbReference type="AlphaFoldDB" id="A0A951PY14"/>
<feature type="domain" description="Peptidase C-terminal archaeal/bacterial" evidence="1">
    <location>
        <begin position="52"/>
        <end position="121"/>
    </location>
</feature>
<reference evidence="2" key="1">
    <citation type="submission" date="2021-05" db="EMBL/GenBank/DDBJ databases">
        <authorList>
            <person name="Pietrasiak N."/>
            <person name="Ward R."/>
            <person name="Stajich J.E."/>
            <person name="Kurbessoian T."/>
        </authorList>
    </citation>
    <scope>NUCLEOTIDE SEQUENCE</scope>
    <source>
        <strain evidence="2">JT2-VF2</strain>
    </source>
</reference>
<dbReference type="NCBIfam" id="NF038127">
    <property type="entry name" value="FDP_fam"/>
    <property type="match status" value="1"/>
</dbReference>
<sequence length="339" mass="35781">MVLPVNDTFANSILLNGTELTVFGTNTGATGEPGEPDHAGRSVFGDPANAESIWWAWTAPANGVVVLDTFGSNYDTTLAVYTGNAVNNLTEIASNDDYSGLQSQVAFNATAGQTYRIAVDGFSGSDGDITLNLRTIALPEQLGGKNLIPPNLPAPAKAAANSHVFFPDTARAAYDPDSVPKGATNLRSNVFSKNANANVFNSTQVPWTSVQGNIGDNSVDPLTGPRPLFPGNDVDFYQVSATAGQTLTIDIDNGIGGNGSVDTMLWLFNSKNQLIASNDDFFAEDPGSISTLDSYLQYGVESSGQYYIAVTSFGNFWDGNSWTYFGGGTGDYTLNVSRG</sequence>
<feature type="domain" description="Peptidase C-terminal archaeal/bacterial" evidence="1">
    <location>
        <begin position="233"/>
        <end position="312"/>
    </location>
</feature>